<dbReference type="InterPro" id="IPR045232">
    <property type="entry name" value="FAM234"/>
</dbReference>
<dbReference type="InterPro" id="IPR025965">
    <property type="entry name" value="FlgD/Vpr_Ig-like"/>
</dbReference>
<comment type="caution">
    <text evidence="7">The sequence shown here is derived from an EMBL/GenBank/DDBJ whole genome shotgun (WGS) entry which is preliminary data.</text>
</comment>
<dbReference type="EMBL" id="WJKJ01000048">
    <property type="protein sequence ID" value="MBD3363895.1"/>
    <property type="molecule type" value="Genomic_DNA"/>
</dbReference>
<keyword evidence="4" id="KW-1133">Transmembrane helix</keyword>
<organism evidence="7 8">
    <name type="scientific">candidate division WOR-3 bacterium</name>
    <dbReference type="NCBI Taxonomy" id="2052148"/>
    <lineage>
        <taxon>Bacteria</taxon>
        <taxon>Bacteria division WOR-3</taxon>
    </lineage>
</organism>
<evidence type="ECO:0000313" key="8">
    <source>
        <dbReference type="Proteomes" id="UP000630660"/>
    </source>
</evidence>
<evidence type="ECO:0000256" key="5">
    <source>
        <dbReference type="ARBA" id="ARBA00023136"/>
    </source>
</evidence>
<gene>
    <name evidence="7" type="ORF">GF359_01635</name>
</gene>
<dbReference type="GO" id="GO:0016020">
    <property type="term" value="C:membrane"/>
    <property type="evidence" value="ECO:0007669"/>
    <property type="project" value="UniProtKB-SubCell"/>
</dbReference>
<evidence type="ECO:0000259" key="6">
    <source>
        <dbReference type="Pfam" id="PF13860"/>
    </source>
</evidence>
<evidence type="ECO:0000313" key="7">
    <source>
        <dbReference type="EMBL" id="MBD3363895.1"/>
    </source>
</evidence>
<dbReference type="PANTHER" id="PTHR21419:SF23">
    <property type="entry name" value="PROTEIN DEFECTIVE IN EXINE FORMATION 1"/>
    <property type="match status" value="1"/>
</dbReference>
<keyword evidence="3" id="KW-0732">Signal</keyword>
<name>A0A9D5K950_UNCW3</name>
<evidence type="ECO:0000256" key="2">
    <source>
        <dbReference type="ARBA" id="ARBA00022692"/>
    </source>
</evidence>
<dbReference type="Pfam" id="PF01839">
    <property type="entry name" value="FG-GAP"/>
    <property type="match status" value="1"/>
</dbReference>
<dbReference type="SUPFAM" id="SSF69318">
    <property type="entry name" value="Integrin alpha N-terminal domain"/>
    <property type="match status" value="1"/>
</dbReference>
<dbReference type="InterPro" id="IPR026444">
    <property type="entry name" value="Secre_tail"/>
</dbReference>
<dbReference type="Pfam" id="PF13860">
    <property type="entry name" value="FlgD_ig"/>
    <property type="match status" value="1"/>
</dbReference>
<evidence type="ECO:0000256" key="4">
    <source>
        <dbReference type="ARBA" id="ARBA00022989"/>
    </source>
</evidence>
<dbReference type="NCBIfam" id="TIGR04183">
    <property type="entry name" value="Por_Secre_tail"/>
    <property type="match status" value="1"/>
</dbReference>
<feature type="non-terminal residue" evidence="7">
    <location>
        <position position="1"/>
    </location>
</feature>
<sequence>NDGDLEVIFADDHANVYVLDHTGSLYTAWGTNPVNVGTVTSSSPALCNIDGVGALDVIVCGHDGTDGFITALSGDDGSQIWSYTGSPPIGPVNSSPAVGDIDGDGLAEIVVGVTYLDSYNAANTGSILVLDGSSTGIEERDVVESRQVVLETNTGSIGGSTEIRYALPQGTHVELSLYSTDGRRIATLINEHQTAGSHTITWDGTDDAGLNVAAGVYFCRLSAEGLQIAEKVIRLK</sequence>
<protein>
    <submittedName>
        <fullName evidence="7">T9SS type A sorting domain-containing protein</fullName>
    </submittedName>
</protein>
<evidence type="ECO:0000256" key="1">
    <source>
        <dbReference type="ARBA" id="ARBA00004167"/>
    </source>
</evidence>
<feature type="domain" description="FlgD/Vpr Ig-like" evidence="6">
    <location>
        <begin position="159"/>
        <end position="223"/>
    </location>
</feature>
<keyword evidence="5" id="KW-0472">Membrane</keyword>
<dbReference type="AlphaFoldDB" id="A0A9D5K950"/>
<accession>A0A9D5K950</accession>
<dbReference type="PANTHER" id="PTHR21419">
    <property type="match status" value="1"/>
</dbReference>
<keyword evidence="2" id="KW-0812">Transmembrane</keyword>
<proteinExistence type="predicted"/>
<evidence type="ECO:0000256" key="3">
    <source>
        <dbReference type="ARBA" id="ARBA00022729"/>
    </source>
</evidence>
<comment type="subcellular location">
    <subcellularLocation>
        <location evidence="1">Membrane</location>
        <topology evidence="1">Single-pass membrane protein</topology>
    </subcellularLocation>
</comment>
<dbReference type="InterPro" id="IPR028994">
    <property type="entry name" value="Integrin_alpha_N"/>
</dbReference>
<dbReference type="InterPro" id="IPR013517">
    <property type="entry name" value="FG-GAP"/>
</dbReference>
<reference evidence="7" key="1">
    <citation type="submission" date="2019-11" db="EMBL/GenBank/DDBJ databases">
        <title>Microbial mats filling the niche in hypersaline microbial mats.</title>
        <authorList>
            <person name="Wong H.L."/>
            <person name="Macleod F.I."/>
            <person name="White R.A. III"/>
            <person name="Burns B.P."/>
        </authorList>
    </citation>
    <scope>NUCLEOTIDE SEQUENCE</scope>
    <source>
        <strain evidence="7">Bin_327</strain>
    </source>
</reference>
<dbReference type="Proteomes" id="UP000630660">
    <property type="component" value="Unassembled WGS sequence"/>
</dbReference>
<dbReference type="Gene3D" id="2.60.40.4070">
    <property type="match status" value="1"/>
</dbReference>